<dbReference type="EMBL" id="BLLF01003843">
    <property type="protein sequence ID" value="GFH28357.1"/>
    <property type="molecule type" value="Genomic_DNA"/>
</dbReference>
<keyword evidence="3" id="KW-1185">Reference proteome</keyword>
<dbReference type="InterPro" id="IPR050861">
    <property type="entry name" value="Dihydroxyacetone_Kinase"/>
</dbReference>
<dbReference type="AlphaFoldDB" id="A0A6A0A843"/>
<dbReference type="Pfam" id="PF02733">
    <property type="entry name" value="Dak1"/>
    <property type="match status" value="1"/>
</dbReference>
<dbReference type="GO" id="GO:0019563">
    <property type="term" value="P:glycerol catabolic process"/>
    <property type="evidence" value="ECO:0007669"/>
    <property type="project" value="TreeGrafter"/>
</dbReference>
<gene>
    <name evidence="2" type="ORF">HaLaN_26834</name>
</gene>
<protein>
    <submittedName>
        <fullName evidence="2">Dihydroxyacetone kinase</fullName>
    </submittedName>
</protein>
<dbReference type="InterPro" id="IPR004006">
    <property type="entry name" value="DhaK_dom"/>
</dbReference>
<proteinExistence type="predicted"/>
<feature type="domain" description="DhaK" evidence="1">
    <location>
        <begin position="8"/>
        <end position="107"/>
    </location>
</feature>
<reference evidence="2 3" key="1">
    <citation type="submission" date="2020-02" db="EMBL/GenBank/DDBJ databases">
        <title>Draft genome sequence of Haematococcus lacustris strain NIES-144.</title>
        <authorList>
            <person name="Morimoto D."/>
            <person name="Nakagawa S."/>
            <person name="Yoshida T."/>
            <person name="Sawayama S."/>
        </authorList>
    </citation>
    <scope>NUCLEOTIDE SEQUENCE [LARGE SCALE GENOMIC DNA]</scope>
    <source>
        <strain evidence="2 3">NIES-144</strain>
    </source>
</reference>
<keyword evidence="2" id="KW-0808">Transferase</keyword>
<evidence type="ECO:0000313" key="3">
    <source>
        <dbReference type="Proteomes" id="UP000485058"/>
    </source>
</evidence>
<accession>A0A6A0A843</accession>
<sequence>MSGYVLDNVDGFVQAALDGLLLSCPHLVRLDGFPDIKVVFDATHKKDRVAVVSGGGSGHEPAHAGYVGEGMLAAAVAGEVSCSLTARWSHQPPPSFGLMFWVFVCWA</sequence>
<evidence type="ECO:0000259" key="1">
    <source>
        <dbReference type="PROSITE" id="PS51481"/>
    </source>
</evidence>
<dbReference type="Proteomes" id="UP000485058">
    <property type="component" value="Unassembled WGS sequence"/>
</dbReference>
<name>A0A6A0A843_HAELA</name>
<dbReference type="PROSITE" id="PS51481">
    <property type="entry name" value="DHAK"/>
    <property type="match status" value="1"/>
</dbReference>
<comment type="caution">
    <text evidence="2">The sequence shown here is derived from an EMBL/GenBank/DDBJ whole genome shotgun (WGS) entry which is preliminary data.</text>
</comment>
<dbReference type="SUPFAM" id="SSF82549">
    <property type="entry name" value="DAK1/DegV-like"/>
    <property type="match status" value="1"/>
</dbReference>
<keyword evidence="2" id="KW-0418">Kinase</keyword>
<dbReference type="Gene3D" id="3.40.50.10440">
    <property type="entry name" value="Dihydroxyacetone kinase, domain 1"/>
    <property type="match status" value="1"/>
</dbReference>
<dbReference type="GO" id="GO:0005829">
    <property type="term" value="C:cytosol"/>
    <property type="evidence" value="ECO:0007669"/>
    <property type="project" value="TreeGrafter"/>
</dbReference>
<evidence type="ECO:0000313" key="2">
    <source>
        <dbReference type="EMBL" id="GFH28357.1"/>
    </source>
</evidence>
<dbReference type="PANTHER" id="PTHR28629:SF4">
    <property type="entry name" value="TRIOKINASE_FMN CYCLASE"/>
    <property type="match status" value="1"/>
</dbReference>
<dbReference type="GO" id="GO:0004371">
    <property type="term" value="F:glycerone kinase activity"/>
    <property type="evidence" value="ECO:0007669"/>
    <property type="project" value="InterPro"/>
</dbReference>
<dbReference type="PANTHER" id="PTHR28629">
    <property type="entry name" value="TRIOKINASE/FMN CYCLASE"/>
    <property type="match status" value="1"/>
</dbReference>
<organism evidence="2 3">
    <name type="scientific">Haematococcus lacustris</name>
    <name type="common">Green alga</name>
    <name type="synonym">Haematococcus pluvialis</name>
    <dbReference type="NCBI Taxonomy" id="44745"/>
    <lineage>
        <taxon>Eukaryota</taxon>
        <taxon>Viridiplantae</taxon>
        <taxon>Chlorophyta</taxon>
        <taxon>core chlorophytes</taxon>
        <taxon>Chlorophyceae</taxon>
        <taxon>CS clade</taxon>
        <taxon>Chlamydomonadales</taxon>
        <taxon>Haematococcaceae</taxon>
        <taxon>Haematococcus</taxon>
    </lineage>
</organism>